<evidence type="ECO:0000256" key="1">
    <source>
        <dbReference type="ARBA" id="ARBA00009437"/>
    </source>
</evidence>
<organism evidence="6 7">
    <name type="scientific">Streptosporangium lutulentum</name>
    <dbReference type="NCBI Taxonomy" id="1461250"/>
    <lineage>
        <taxon>Bacteria</taxon>
        <taxon>Bacillati</taxon>
        <taxon>Actinomycetota</taxon>
        <taxon>Actinomycetes</taxon>
        <taxon>Streptosporangiales</taxon>
        <taxon>Streptosporangiaceae</taxon>
        <taxon>Streptosporangium</taxon>
    </lineage>
</organism>
<keyword evidence="4" id="KW-0804">Transcription</keyword>
<dbReference type="InterPro" id="IPR005119">
    <property type="entry name" value="LysR_subst-bd"/>
</dbReference>
<feature type="domain" description="HTH lysR-type" evidence="5">
    <location>
        <begin position="1"/>
        <end position="58"/>
    </location>
</feature>
<reference evidence="6 7" key="1">
    <citation type="submission" date="2023-07" db="EMBL/GenBank/DDBJ databases">
        <title>Sequencing the genomes of 1000 actinobacteria strains.</title>
        <authorList>
            <person name="Klenk H.-P."/>
        </authorList>
    </citation>
    <scope>NUCLEOTIDE SEQUENCE [LARGE SCALE GENOMIC DNA]</scope>
    <source>
        <strain evidence="6 7">DSM 46740</strain>
    </source>
</reference>
<keyword evidence="2" id="KW-0805">Transcription regulation</keyword>
<accession>A0ABT9QB83</accession>
<dbReference type="Gene3D" id="1.10.10.10">
    <property type="entry name" value="Winged helix-like DNA-binding domain superfamily/Winged helix DNA-binding domain"/>
    <property type="match status" value="1"/>
</dbReference>
<evidence type="ECO:0000256" key="2">
    <source>
        <dbReference type="ARBA" id="ARBA00023015"/>
    </source>
</evidence>
<dbReference type="InterPro" id="IPR000847">
    <property type="entry name" value="LysR_HTH_N"/>
</dbReference>
<dbReference type="SUPFAM" id="SSF46785">
    <property type="entry name" value="Winged helix' DNA-binding domain"/>
    <property type="match status" value="1"/>
</dbReference>
<dbReference type="RefSeq" id="WP_307558566.1">
    <property type="nucleotide sequence ID" value="NZ_JAUSQU010000001.1"/>
</dbReference>
<dbReference type="CDD" id="cd08414">
    <property type="entry name" value="PBP2_LTTR_aromatics_like"/>
    <property type="match status" value="1"/>
</dbReference>
<dbReference type="PROSITE" id="PS50931">
    <property type="entry name" value="HTH_LYSR"/>
    <property type="match status" value="1"/>
</dbReference>
<evidence type="ECO:0000256" key="3">
    <source>
        <dbReference type="ARBA" id="ARBA00023125"/>
    </source>
</evidence>
<dbReference type="PRINTS" id="PR00039">
    <property type="entry name" value="HTHLYSR"/>
</dbReference>
<protein>
    <submittedName>
        <fullName evidence="6">DNA-binding transcriptional LysR family regulator</fullName>
    </submittedName>
</protein>
<evidence type="ECO:0000313" key="7">
    <source>
        <dbReference type="Proteomes" id="UP001225356"/>
    </source>
</evidence>
<dbReference type="EMBL" id="JAUSQU010000001">
    <property type="protein sequence ID" value="MDP9844022.1"/>
    <property type="molecule type" value="Genomic_DNA"/>
</dbReference>
<keyword evidence="3 6" id="KW-0238">DNA-binding</keyword>
<dbReference type="SUPFAM" id="SSF53850">
    <property type="entry name" value="Periplasmic binding protein-like II"/>
    <property type="match status" value="1"/>
</dbReference>
<dbReference type="Pfam" id="PF03466">
    <property type="entry name" value="LysR_substrate"/>
    <property type="match status" value="1"/>
</dbReference>
<name>A0ABT9QB83_9ACTN</name>
<keyword evidence="7" id="KW-1185">Reference proteome</keyword>
<dbReference type="InterPro" id="IPR036388">
    <property type="entry name" value="WH-like_DNA-bd_sf"/>
</dbReference>
<comment type="similarity">
    <text evidence="1">Belongs to the LysR transcriptional regulatory family.</text>
</comment>
<dbReference type="PANTHER" id="PTHR30346">
    <property type="entry name" value="TRANSCRIPTIONAL DUAL REGULATOR HCAR-RELATED"/>
    <property type="match status" value="1"/>
</dbReference>
<evidence type="ECO:0000313" key="6">
    <source>
        <dbReference type="EMBL" id="MDP9844022.1"/>
    </source>
</evidence>
<dbReference type="GO" id="GO:0003677">
    <property type="term" value="F:DNA binding"/>
    <property type="evidence" value="ECO:0007669"/>
    <property type="project" value="UniProtKB-KW"/>
</dbReference>
<comment type="caution">
    <text evidence="6">The sequence shown here is derived from an EMBL/GenBank/DDBJ whole genome shotgun (WGS) entry which is preliminary data.</text>
</comment>
<gene>
    <name evidence="6" type="ORF">J2853_003233</name>
</gene>
<evidence type="ECO:0000256" key="4">
    <source>
        <dbReference type="ARBA" id="ARBA00023163"/>
    </source>
</evidence>
<proteinExistence type="inferred from homology"/>
<sequence>MELRLLAYVVAIAEEGSVSAAARRLHLTQPTLSRQLRELEREVGTTLFERTGRGLAPTQAGQILVQRALTVLAQTEAALAAVRLAGQGLSGRLTMTFAGSGINGPLGAALGRLRRELPRVDLQLEESFNDTEMSTGVLNGRCDLAVQRLPLRDARLATEVWWREPLTLFVPEGHPLAYGTDPVPLSALGRIPLVVWPRDVSPRSYDEIIALCHHADVVPRIGAEGRSIQTILALVAAGFGAAVLADSHRALRRVGVIPRPLAGTETVLHLVWRADDDDPLIERVRAVLHRALPSQ</sequence>
<dbReference type="Pfam" id="PF00126">
    <property type="entry name" value="HTH_1"/>
    <property type="match status" value="1"/>
</dbReference>
<dbReference type="Proteomes" id="UP001225356">
    <property type="component" value="Unassembled WGS sequence"/>
</dbReference>
<dbReference type="InterPro" id="IPR036390">
    <property type="entry name" value="WH_DNA-bd_sf"/>
</dbReference>
<evidence type="ECO:0000259" key="5">
    <source>
        <dbReference type="PROSITE" id="PS50931"/>
    </source>
</evidence>
<dbReference type="PANTHER" id="PTHR30346:SF28">
    <property type="entry name" value="HTH-TYPE TRANSCRIPTIONAL REGULATOR CYNR"/>
    <property type="match status" value="1"/>
</dbReference>
<dbReference type="Gene3D" id="3.40.190.10">
    <property type="entry name" value="Periplasmic binding protein-like II"/>
    <property type="match status" value="2"/>
</dbReference>